<gene>
    <name evidence="1" type="ORF">J2793_006896</name>
</gene>
<dbReference type="AlphaFoldDB" id="A0AB73IN82"/>
<protein>
    <recommendedName>
        <fullName evidence="3">Chemotaxis protein</fullName>
    </recommendedName>
</protein>
<evidence type="ECO:0000313" key="1">
    <source>
        <dbReference type="EMBL" id="MDP9651421.1"/>
    </source>
</evidence>
<dbReference type="RefSeq" id="WP_392396036.1">
    <property type="nucleotide sequence ID" value="NZ_JAURTK010000020.1"/>
</dbReference>
<dbReference type="EMBL" id="JAURTK010000020">
    <property type="protein sequence ID" value="MDP9651421.1"/>
    <property type="molecule type" value="Genomic_DNA"/>
</dbReference>
<reference evidence="1" key="1">
    <citation type="submission" date="2023-07" db="EMBL/GenBank/DDBJ databases">
        <title>Sorghum-associated microbial communities from plants grown in Nebraska, USA.</title>
        <authorList>
            <person name="Schachtman D."/>
        </authorList>
    </citation>
    <scope>NUCLEOTIDE SEQUENCE</scope>
    <source>
        <strain evidence="1">DS1061</strain>
    </source>
</reference>
<sequence length="164" mass="17653">MVRRDGASWGAAQLAEFHSLADAVCSVIVMIGMKQNEITALRKVVCESARVASRRQPHFMELSETIETVFAATSPYHLGATRSMAEKLQQMLAEAIATLGELPASVTDGQTPPRTLAEKTEKALADVRITTGVLLQVIADADEEVRTLQAAFLAMSGAQPRSDL</sequence>
<proteinExistence type="predicted"/>
<evidence type="ECO:0000313" key="2">
    <source>
        <dbReference type="Proteomes" id="UP001229486"/>
    </source>
</evidence>
<evidence type="ECO:0008006" key="3">
    <source>
        <dbReference type="Google" id="ProtNLM"/>
    </source>
</evidence>
<organism evidence="1 2">
    <name type="scientific">Paraburkholderia caledonica</name>
    <dbReference type="NCBI Taxonomy" id="134536"/>
    <lineage>
        <taxon>Bacteria</taxon>
        <taxon>Pseudomonadati</taxon>
        <taxon>Pseudomonadota</taxon>
        <taxon>Betaproteobacteria</taxon>
        <taxon>Burkholderiales</taxon>
        <taxon>Burkholderiaceae</taxon>
        <taxon>Paraburkholderia</taxon>
    </lineage>
</organism>
<comment type="caution">
    <text evidence="1">The sequence shown here is derived from an EMBL/GenBank/DDBJ whole genome shotgun (WGS) entry which is preliminary data.</text>
</comment>
<accession>A0AB73IN82</accession>
<name>A0AB73IN82_9BURK</name>
<dbReference type="Proteomes" id="UP001229486">
    <property type="component" value="Unassembled WGS sequence"/>
</dbReference>